<dbReference type="EMBL" id="JHEG02000036">
    <property type="protein sequence ID" value="KIE12508.1"/>
    <property type="molecule type" value="Genomic_DNA"/>
</dbReference>
<dbReference type="AlphaFoldDB" id="A0A0C1RA26"/>
<protein>
    <submittedName>
        <fullName evidence="1">Uncharacterized protein</fullName>
    </submittedName>
</protein>
<evidence type="ECO:0000313" key="1">
    <source>
        <dbReference type="EMBL" id="KIE12508.1"/>
    </source>
</evidence>
<dbReference type="OrthoDB" id="516807at2"/>
<reference evidence="1" key="1">
    <citation type="journal article" date="2015" name="Genome Announc.">
        <title>Draft Genome Sequence of Tolypothrix boutellei Strain VB521301.</title>
        <authorList>
            <person name="Chandrababunaidu M.M."/>
            <person name="Singh D."/>
            <person name="Sen D."/>
            <person name="Bhan S."/>
            <person name="Das S."/>
            <person name="Gupta A."/>
            <person name="Adhikary S.P."/>
            <person name="Tripathy S."/>
        </authorList>
    </citation>
    <scope>NUCLEOTIDE SEQUENCE</scope>
    <source>
        <strain evidence="1">VB521301</strain>
    </source>
</reference>
<proteinExistence type="predicted"/>
<organism evidence="1">
    <name type="scientific">Tolypothrix bouteillei VB521301</name>
    <dbReference type="NCBI Taxonomy" id="1479485"/>
    <lineage>
        <taxon>Bacteria</taxon>
        <taxon>Bacillati</taxon>
        <taxon>Cyanobacteriota</taxon>
        <taxon>Cyanophyceae</taxon>
        <taxon>Nostocales</taxon>
        <taxon>Tolypothrichaceae</taxon>
        <taxon>Tolypothrix</taxon>
    </lineage>
</organism>
<name>A0A0C1RA26_9CYAN</name>
<sequence>MSEFKKGERVVVRGSYGNRYGGEHGKIIGEEPGGIFSSKKLKVKLDNSVGEENFSEGDLNHEELSQGDVVDEVNKIETLVKQVANELPPPMGTELPNHVRFLKEAVESDDKDRADGESRYLSSNLLDKRVDDILGDSRSDVETSLGKINWWIKTSSVASL</sequence>
<comment type="caution">
    <text evidence="1">The sequence shown here is derived from an EMBL/GenBank/DDBJ whole genome shotgun (WGS) entry which is preliminary data.</text>
</comment>
<gene>
    <name evidence="1" type="ORF">DA73_0209270</name>
</gene>
<accession>A0A0C1RA26</accession>